<feature type="compositionally biased region" description="Polar residues" evidence="5">
    <location>
        <begin position="414"/>
        <end position="430"/>
    </location>
</feature>
<feature type="compositionally biased region" description="Low complexity" evidence="5">
    <location>
        <begin position="401"/>
        <end position="413"/>
    </location>
</feature>
<proteinExistence type="inferred from homology"/>
<dbReference type="EC" id="2.7.-.-" evidence="4"/>
<dbReference type="SUPFAM" id="SSF56104">
    <property type="entry name" value="SAICAR synthase-like"/>
    <property type="match status" value="1"/>
</dbReference>
<feature type="region of interest" description="Disordered" evidence="5">
    <location>
        <begin position="626"/>
        <end position="670"/>
    </location>
</feature>
<feature type="region of interest" description="Disordered" evidence="5">
    <location>
        <begin position="254"/>
        <end position="280"/>
    </location>
</feature>
<feature type="region of interest" description="Disordered" evidence="5">
    <location>
        <begin position="368"/>
        <end position="444"/>
    </location>
</feature>
<feature type="compositionally biased region" description="Basic and acidic residues" evidence="5">
    <location>
        <begin position="1080"/>
        <end position="1089"/>
    </location>
</feature>
<keyword evidence="3 4" id="KW-0418">Kinase</keyword>
<feature type="region of interest" description="Disordered" evidence="5">
    <location>
        <begin position="530"/>
        <end position="561"/>
    </location>
</feature>
<evidence type="ECO:0000313" key="7">
    <source>
        <dbReference type="Proteomes" id="UP000620124"/>
    </source>
</evidence>
<feature type="compositionally biased region" description="Basic and acidic residues" evidence="5">
    <location>
        <begin position="72"/>
        <end position="81"/>
    </location>
</feature>
<dbReference type="Pfam" id="PF03770">
    <property type="entry name" value="IPK"/>
    <property type="match status" value="1"/>
</dbReference>
<organism evidence="6 7">
    <name type="scientific">Mycena venus</name>
    <dbReference type="NCBI Taxonomy" id="2733690"/>
    <lineage>
        <taxon>Eukaryota</taxon>
        <taxon>Fungi</taxon>
        <taxon>Dikarya</taxon>
        <taxon>Basidiomycota</taxon>
        <taxon>Agaricomycotina</taxon>
        <taxon>Agaricomycetes</taxon>
        <taxon>Agaricomycetidae</taxon>
        <taxon>Agaricales</taxon>
        <taxon>Marasmiineae</taxon>
        <taxon>Mycenaceae</taxon>
        <taxon>Mycena</taxon>
    </lineage>
</organism>
<dbReference type="GO" id="GO:0005634">
    <property type="term" value="C:nucleus"/>
    <property type="evidence" value="ECO:0007669"/>
    <property type="project" value="TreeGrafter"/>
</dbReference>
<evidence type="ECO:0000313" key="6">
    <source>
        <dbReference type="EMBL" id="KAF7353035.1"/>
    </source>
</evidence>
<feature type="compositionally biased region" description="Low complexity" evidence="5">
    <location>
        <begin position="629"/>
        <end position="640"/>
    </location>
</feature>
<comment type="similarity">
    <text evidence="1 4">Belongs to the inositol phosphokinase (IPK) family.</text>
</comment>
<dbReference type="InterPro" id="IPR005522">
    <property type="entry name" value="IPK"/>
</dbReference>
<feature type="compositionally biased region" description="Low complexity" evidence="5">
    <location>
        <begin position="706"/>
        <end position="716"/>
    </location>
</feature>
<feature type="compositionally biased region" description="Polar residues" evidence="5">
    <location>
        <begin position="1068"/>
        <end position="1077"/>
    </location>
</feature>
<dbReference type="OrthoDB" id="2573163at2759"/>
<dbReference type="Gene3D" id="3.30.470.160">
    <property type="entry name" value="Inositol polyphosphate kinase"/>
    <property type="match status" value="1"/>
</dbReference>
<dbReference type="InterPro" id="IPR038286">
    <property type="entry name" value="IPK_sf"/>
</dbReference>
<feature type="region of interest" description="Disordered" evidence="5">
    <location>
        <begin position="1217"/>
        <end position="1243"/>
    </location>
</feature>
<feature type="compositionally biased region" description="Polar residues" evidence="5">
    <location>
        <begin position="36"/>
        <end position="51"/>
    </location>
</feature>
<comment type="caution">
    <text evidence="6">The sequence shown here is derived from an EMBL/GenBank/DDBJ whole genome shotgun (WGS) entry which is preliminary data.</text>
</comment>
<feature type="compositionally biased region" description="Basic and acidic residues" evidence="5">
    <location>
        <begin position="551"/>
        <end position="561"/>
    </location>
</feature>
<name>A0A8H7CWM1_9AGAR</name>
<keyword evidence="2 4" id="KW-0808">Transferase</keyword>
<evidence type="ECO:0000256" key="1">
    <source>
        <dbReference type="ARBA" id="ARBA00007374"/>
    </source>
</evidence>
<feature type="region of interest" description="Disordered" evidence="5">
    <location>
        <begin position="757"/>
        <end position="790"/>
    </location>
</feature>
<feature type="region of interest" description="Disordered" evidence="5">
    <location>
        <begin position="1"/>
        <end position="153"/>
    </location>
</feature>
<dbReference type="PANTHER" id="PTHR12400:SF21">
    <property type="entry name" value="KINASE"/>
    <property type="match status" value="1"/>
</dbReference>
<reference evidence="6" key="1">
    <citation type="submission" date="2020-05" db="EMBL/GenBank/DDBJ databases">
        <title>Mycena genomes resolve the evolution of fungal bioluminescence.</title>
        <authorList>
            <person name="Tsai I.J."/>
        </authorList>
    </citation>
    <scope>NUCLEOTIDE SEQUENCE</scope>
    <source>
        <strain evidence="6">CCC161011</strain>
    </source>
</reference>
<evidence type="ECO:0000256" key="4">
    <source>
        <dbReference type="RuleBase" id="RU363090"/>
    </source>
</evidence>
<dbReference type="GO" id="GO:0000824">
    <property type="term" value="F:inositol-1,4,5,6-tetrakisphosphate 3-kinase activity"/>
    <property type="evidence" value="ECO:0007669"/>
    <property type="project" value="TreeGrafter"/>
</dbReference>
<accession>A0A8H7CWM1</accession>
<feature type="region of interest" description="Disordered" evidence="5">
    <location>
        <begin position="1068"/>
        <end position="1102"/>
    </location>
</feature>
<evidence type="ECO:0000256" key="3">
    <source>
        <dbReference type="ARBA" id="ARBA00022777"/>
    </source>
</evidence>
<feature type="compositionally biased region" description="Polar residues" evidence="5">
    <location>
        <begin position="254"/>
        <end position="267"/>
    </location>
</feature>
<gene>
    <name evidence="6" type="ORF">MVEN_01271200</name>
</gene>
<feature type="compositionally biased region" description="Basic residues" evidence="5">
    <location>
        <begin position="52"/>
        <end position="64"/>
    </location>
</feature>
<feature type="compositionally biased region" description="Low complexity" evidence="5">
    <location>
        <begin position="895"/>
        <end position="906"/>
    </location>
</feature>
<dbReference type="GO" id="GO:0046854">
    <property type="term" value="P:phosphatidylinositol phosphate biosynthetic process"/>
    <property type="evidence" value="ECO:0007669"/>
    <property type="project" value="TreeGrafter"/>
</dbReference>
<dbReference type="GO" id="GO:0008440">
    <property type="term" value="F:inositol-1,4,5-trisphosphate 3-kinase activity"/>
    <property type="evidence" value="ECO:0007669"/>
    <property type="project" value="TreeGrafter"/>
</dbReference>
<feature type="region of interest" description="Disordered" evidence="5">
    <location>
        <begin position="862"/>
        <end position="906"/>
    </location>
</feature>
<evidence type="ECO:0000256" key="5">
    <source>
        <dbReference type="SAM" id="MobiDB-lite"/>
    </source>
</evidence>
<dbReference type="PANTHER" id="PTHR12400">
    <property type="entry name" value="INOSITOL POLYPHOSPHATE KINASE"/>
    <property type="match status" value="1"/>
</dbReference>
<sequence length="1264" mass="140641">MGSAADNNTQLYSFPLSPPNSTPPTASPSPHIPSSGPDQQGLTAKSLSSAFRRSKSPEKHRKHRTDLNPTDSDGHVTERSSPRQIHRTSQARRNAARALTLPSSSSSTLAHLLSDSNAPRPLSGRSYSSASSDSSSSHGSRDHIQSNSSNAGIGRKVAATLQLFKETKEDNGGTTLGPRAGSSKRPDDVAQAKFQFVKRSEWPDRETAAERRERSMTVLRRVRTRESVLQDEADAYPVGKSPVRETLIHDLTQWRDNVSSPQSQENSGIGRGRKRERPAESPVFELDVRPLCIPLVSSVLELVSSFPLRPSILRPRPRLRPDHVRFVYRPCVSRKTRVPEDLHPTEPLLTSFPHSSLRAHLQSPMFRHLQRPPLEPPSSHSPLESAGFSPWSTDDESAWETASATTTTSTSSAGVSNSLHTLVPSETSNPGHHFTHPHDETDESKYNGLLDLELDVSEEHLPHIPLRPFRNQVGGHSAIYRFTKQAVCKPLVSRENLFYESVEREAPPLLGYIPRYLGVMLVTYRRVPKAPASPTSTHEVVRPARQPCRKSTTDAPHKHHSDRCITIHETEQDDAVVDTDTDEAEMPEVVLDRNRHIIPEWMLRGRNRSLSQSNATILPPNRTHLNGGAASSPDLSAPSAVCQRPSPLARYPPFATSQLDAPTPVNSPSQSLRALPAKLAEKPNSYRAFLVNRSASDDDDTFGGRPAMPTFSSSPAAPTPRSPWFGGTGSTTVNTKLKDHVFSTVLRRFRRRTGGRLATGVGSRTDDDGDVADAEGEGDEGHRHRRTRSGRMRPLISQVDRLREVETPSIAPTMRRVQSEAMIASPAKLKALAMEEHRSKDMIDVFGLDFDDAPADDVHAWGQHSNVDLSPSISRRRSRSRSLSFGASPPPRRMSQSQQSQQSQHSFSLNASMELDPGVTRQNHFILMEDLTGRLKHPCVMDLKMGTRQYGLDATPAKKKSQRKKCDRTTSRSLGVRVCGMQVWNHVTQSYVTQDKYQGRDVRPEAFPSVLASFLHDGERLLVYQIPILLQKLYGLARIINRLKGYRFYGCSLLLIYDGDRELQDTLRSCSQEQPTSRSKRGESLERLNADSTYARTSDKPALRRTHSEDLLLGPVAKRGRRKRGEIIVRLVDFAHTTSGRDWLPYSELNPHDYPPEQAPTEGYMADVDPETGLIYARFPPHYPEEADRGFLFGLRSLAAALEQIWNDERIRRIKACRDDPSSSSNGTAGDISRLPPLPTDGKEIFEEIFGCPQEDEDPGMIST</sequence>
<protein>
    <recommendedName>
        <fullName evidence="4">Kinase</fullName>
        <ecNumber evidence="4">2.7.-.-</ecNumber>
    </recommendedName>
</protein>
<dbReference type="EMBL" id="JACAZI010000009">
    <property type="protein sequence ID" value="KAF7353035.1"/>
    <property type="molecule type" value="Genomic_DNA"/>
</dbReference>
<dbReference type="AlphaFoldDB" id="A0A8H7CWM1"/>
<feature type="compositionally biased region" description="Pro residues" evidence="5">
    <location>
        <begin position="16"/>
        <end position="31"/>
    </location>
</feature>
<feature type="compositionally biased region" description="Acidic residues" evidence="5">
    <location>
        <begin position="767"/>
        <end position="778"/>
    </location>
</feature>
<feature type="region of interest" description="Disordered" evidence="5">
    <location>
        <begin position="165"/>
        <end position="189"/>
    </location>
</feature>
<feature type="compositionally biased region" description="Polar residues" evidence="5">
    <location>
        <begin position="655"/>
        <end position="670"/>
    </location>
</feature>
<feature type="compositionally biased region" description="Low complexity" evidence="5">
    <location>
        <begin position="123"/>
        <end position="138"/>
    </location>
</feature>
<dbReference type="GO" id="GO:0005737">
    <property type="term" value="C:cytoplasm"/>
    <property type="evidence" value="ECO:0007669"/>
    <property type="project" value="TreeGrafter"/>
</dbReference>
<feature type="region of interest" description="Disordered" evidence="5">
    <location>
        <begin position="695"/>
        <end position="731"/>
    </location>
</feature>
<keyword evidence="7" id="KW-1185">Reference proteome</keyword>
<evidence type="ECO:0000256" key="2">
    <source>
        <dbReference type="ARBA" id="ARBA00022679"/>
    </source>
</evidence>
<dbReference type="GO" id="GO:0032958">
    <property type="term" value="P:inositol phosphate biosynthetic process"/>
    <property type="evidence" value="ECO:0007669"/>
    <property type="project" value="InterPro"/>
</dbReference>
<feature type="compositionally biased region" description="Polar residues" evidence="5">
    <location>
        <begin position="1"/>
        <end position="12"/>
    </location>
</feature>
<dbReference type="Proteomes" id="UP000620124">
    <property type="component" value="Unassembled WGS sequence"/>
</dbReference>
<feature type="compositionally biased region" description="Low complexity" evidence="5">
    <location>
        <begin position="96"/>
        <end position="116"/>
    </location>
</feature>